<keyword evidence="1" id="KW-0812">Transmembrane</keyword>
<protein>
    <submittedName>
        <fullName evidence="2">Uncharacterized protein</fullName>
    </submittedName>
</protein>
<accession>A0A840KBT2</accession>
<evidence type="ECO:0000313" key="3">
    <source>
        <dbReference type="Proteomes" id="UP000592180"/>
    </source>
</evidence>
<dbReference type="Proteomes" id="UP000592180">
    <property type="component" value="Unassembled WGS sequence"/>
</dbReference>
<comment type="caution">
    <text evidence="2">The sequence shown here is derived from an EMBL/GenBank/DDBJ whole genome shotgun (WGS) entry which is preliminary data.</text>
</comment>
<gene>
    <name evidence="2" type="ORF">HNP38_002195</name>
</gene>
<keyword evidence="1" id="KW-1133">Transmembrane helix</keyword>
<feature type="transmembrane region" description="Helical" evidence="1">
    <location>
        <begin position="63"/>
        <end position="87"/>
    </location>
</feature>
<evidence type="ECO:0000256" key="1">
    <source>
        <dbReference type="SAM" id="Phobius"/>
    </source>
</evidence>
<keyword evidence="1" id="KW-0472">Membrane</keyword>
<sequence>MVRKFTEEEKNILYKGIPLHQQGSGLSMEVIFFILIYLTIFFLEMIVLSRINSDFPQSVFMDIIAVIWITVGGMFQLILLFIVFNFFRDQIVYSRYGKYALENTFEVENIHIEQGSDPLNFITQLFDNKGNKIEVKTDVELVADSIHKKRIISELEKYRTSYFGTINMTIEALAGMKNKYDQPYISLLAKNISTPAKLDFTDTIYTYDKLLKTKYELIYSLKTKEFLFINVEKGNRRNFKGDVIIKDIGNKIQYISYEM</sequence>
<organism evidence="2 3">
    <name type="scientific">Chryseobacterium defluvii</name>
    <dbReference type="NCBI Taxonomy" id="160396"/>
    <lineage>
        <taxon>Bacteria</taxon>
        <taxon>Pseudomonadati</taxon>
        <taxon>Bacteroidota</taxon>
        <taxon>Flavobacteriia</taxon>
        <taxon>Flavobacteriales</taxon>
        <taxon>Weeksellaceae</taxon>
        <taxon>Chryseobacterium group</taxon>
        <taxon>Chryseobacterium</taxon>
    </lineage>
</organism>
<name>A0A840KBT2_9FLAO</name>
<reference evidence="2 3" key="1">
    <citation type="submission" date="2020-08" db="EMBL/GenBank/DDBJ databases">
        <title>Functional genomics of gut bacteria from endangered species of beetles.</title>
        <authorList>
            <person name="Carlos-Shanley C."/>
        </authorList>
    </citation>
    <scope>NUCLEOTIDE SEQUENCE [LARGE SCALE GENOMIC DNA]</scope>
    <source>
        <strain evidence="2 3">S00151</strain>
    </source>
</reference>
<dbReference type="EMBL" id="JACHLE010000002">
    <property type="protein sequence ID" value="MBB4806899.1"/>
    <property type="molecule type" value="Genomic_DNA"/>
</dbReference>
<dbReference type="AlphaFoldDB" id="A0A840KBT2"/>
<evidence type="ECO:0000313" key="2">
    <source>
        <dbReference type="EMBL" id="MBB4806899.1"/>
    </source>
</evidence>
<feature type="transmembrane region" description="Helical" evidence="1">
    <location>
        <begin position="30"/>
        <end position="51"/>
    </location>
</feature>
<proteinExistence type="predicted"/>
<keyword evidence="3" id="KW-1185">Reference proteome</keyword>
<dbReference type="RefSeq" id="WP_184189197.1">
    <property type="nucleotide sequence ID" value="NZ_JACHLE010000002.1"/>
</dbReference>